<dbReference type="SUPFAM" id="SSF103247">
    <property type="entry name" value="TT1751-like"/>
    <property type="match status" value="2"/>
</dbReference>
<dbReference type="AlphaFoldDB" id="A0A5J4J194"/>
<name>A0A5J4J194_9FLAO</name>
<keyword evidence="4" id="KW-1185">Reference proteome</keyword>
<reference evidence="3 4" key="1">
    <citation type="submission" date="2019-08" db="EMBL/GenBank/DDBJ databases">
        <title>Draft genome sequence of Ulvibacter marinus type strain NBRC 109484.</title>
        <authorList>
            <person name="Kawano K."/>
            <person name="Ushijima N."/>
            <person name="Kihara M."/>
            <person name="Itoh H."/>
        </authorList>
    </citation>
    <scope>NUCLEOTIDE SEQUENCE [LARGE SCALE GENOMIC DNA]</scope>
    <source>
        <strain evidence="3 4">NBRC 109484</strain>
    </source>
</reference>
<dbReference type="Gene3D" id="3.30.310.70">
    <property type="entry name" value="TT1751-like domain"/>
    <property type="match status" value="2"/>
</dbReference>
<dbReference type="Proteomes" id="UP000326509">
    <property type="component" value="Unassembled WGS sequence"/>
</dbReference>
<dbReference type="PANTHER" id="PTHR38342:SF2">
    <property type="entry name" value="INNER MEMBRANE OR EXPORTED"/>
    <property type="match status" value="1"/>
</dbReference>
<feature type="domain" description="DUF302" evidence="2">
    <location>
        <begin position="77"/>
        <end position="137"/>
    </location>
</feature>
<evidence type="ECO:0000259" key="2">
    <source>
        <dbReference type="Pfam" id="PF03625"/>
    </source>
</evidence>
<dbReference type="InterPro" id="IPR035923">
    <property type="entry name" value="TT1751-like_sf"/>
</dbReference>
<dbReference type="PROSITE" id="PS51257">
    <property type="entry name" value="PROKAR_LIPOPROTEIN"/>
    <property type="match status" value="1"/>
</dbReference>
<feature type="domain" description="DUF302" evidence="2">
    <location>
        <begin position="219"/>
        <end position="281"/>
    </location>
</feature>
<proteinExistence type="predicted"/>
<dbReference type="CDD" id="cd14797">
    <property type="entry name" value="DUF302"/>
    <property type="match status" value="2"/>
</dbReference>
<evidence type="ECO:0000256" key="1">
    <source>
        <dbReference type="SAM" id="SignalP"/>
    </source>
</evidence>
<feature type="signal peptide" evidence="1">
    <location>
        <begin position="1"/>
        <end position="26"/>
    </location>
</feature>
<gene>
    <name evidence="3" type="ORF">ULMA_27500</name>
</gene>
<evidence type="ECO:0000313" key="3">
    <source>
        <dbReference type="EMBL" id="GER60642.1"/>
    </source>
</evidence>
<accession>A0A5J4J194</accession>
<dbReference type="PANTHER" id="PTHR38342">
    <property type="entry name" value="SLR5037 PROTEIN"/>
    <property type="match status" value="1"/>
</dbReference>
<feature type="chain" id="PRO_5023854148" description="DUF302 domain-containing protein" evidence="1">
    <location>
        <begin position="27"/>
        <end position="313"/>
    </location>
</feature>
<keyword evidence="1" id="KW-0732">Signal</keyword>
<comment type="caution">
    <text evidence="3">The sequence shown here is derived from an EMBL/GenBank/DDBJ whole genome shotgun (WGS) entry which is preliminary data.</text>
</comment>
<organism evidence="3 4">
    <name type="scientific">Patiriisocius marinus</name>
    <dbReference type="NCBI Taxonomy" id="1397112"/>
    <lineage>
        <taxon>Bacteria</taxon>
        <taxon>Pseudomonadati</taxon>
        <taxon>Bacteroidota</taxon>
        <taxon>Flavobacteriia</taxon>
        <taxon>Flavobacteriales</taxon>
        <taxon>Flavobacteriaceae</taxon>
        <taxon>Patiriisocius</taxon>
    </lineage>
</organism>
<dbReference type="InterPro" id="IPR005180">
    <property type="entry name" value="DUF302"/>
</dbReference>
<protein>
    <recommendedName>
        <fullName evidence="2">DUF302 domain-containing protein</fullName>
    </recommendedName>
</protein>
<dbReference type="Pfam" id="PF03625">
    <property type="entry name" value="DUF302"/>
    <property type="match status" value="2"/>
</dbReference>
<evidence type="ECO:0000313" key="4">
    <source>
        <dbReference type="Proteomes" id="UP000326509"/>
    </source>
</evidence>
<dbReference type="EMBL" id="BKCG01000009">
    <property type="protein sequence ID" value="GER60642.1"/>
    <property type="molecule type" value="Genomic_DNA"/>
</dbReference>
<sequence length="313" mass="33668">MTKFNSMKRMLLVALAVTLFSCNKNDDNNLDDNAVVVTYPGTPGLAYSLSGSSFDVTYSALRSSLQSNDAISIVAEVDHGENASDLGLSLPNTRVIMFGNPALGTSLMQTNQLAGLDLPQKMLVYQNSSNNVFIAYNSTDYLAARYAIETAPTISQINSALSTIAINVTGNSTFENNSESIEENEGVITFVSQNDFQTTYNNLREGISNNTNLSIIAEVDHQANAQAVNMILNPTRLIVFSNPAAGTPLMQSSQITGIDLPQKMLVYEDENGVVKVSYTDPEFLAERHTIIGDDELLTTISSALLSLAAGAVN</sequence>